<dbReference type="EMBL" id="FTPU01000019">
    <property type="protein sequence ID" value="SIT97250.1"/>
    <property type="molecule type" value="Genomic_DNA"/>
</dbReference>
<organism evidence="2 3">
    <name type="scientific">Epilithonimonas bovis DSM 19482</name>
    <dbReference type="NCBI Taxonomy" id="1121284"/>
    <lineage>
        <taxon>Bacteria</taxon>
        <taxon>Pseudomonadati</taxon>
        <taxon>Bacteroidota</taxon>
        <taxon>Flavobacteriia</taxon>
        <taxon>Flavobacteriales</taxon>
        <taxon>Weeksellaceae</taxon>
        <taxon>Chryseobacterium group</taxon>
        <taxon>Epilithonimonas</taxon>
    </lineage>
</organism>
<dbReference type="InterPro" id="IPR024294">
    <property type="entry name" value="DUF3810"/>
</dbReference>
<name>A0A1U7PZA6_9FLAO</name>
<feature type="transmembrane region" description="Helical" evidence="1">
    <location>
        <begin position="12"/>
        <end position="38"/>
    </location>
</feature>
<keyword evidence="1" id="KW-1133">Transmembrane helix</keyword>
<accession>A0A1U7PZA6</accession>
<dbReference type="Pfam" id="PF12725">
    <property type="entry name" value="DUF3810"/>
    <property type="match status" value="1"/>
</dbReference>
<dbReference type="Proteomes" id="UP000187261">
    <property type="component" value="Unassembled WGS sequence"/>
</dbReference>
<proteinExistence type="predicted"/>
<evidence type="ECO:0000313" key="3">
    <source>
        <dbReference type="Proteomes" id="UP000187261"/>
    </source>
</evidence>
<protein>
    <recommendedName>
        <fullName evidence="4">DUF3810 domain-containing protein</fullName>
    </recommendedName>
</protein>
<keyword evidence="3" id="KW-1185">Reference proteome</keyword>
<evidence type="ECO:0008006" key="4">
    <source>
        <dbReference type="Google" id="ProtNLM"/>
    </source>
</evidence>
<evidence type="ECO:0000313" key="2">
    <source>
        <dbReference type="EMBL" id="SIT97250.1"/>
    </source>
</evidence>
<keyword evidence="1" id="KW-0472">Membrane</keyword>
<dbReference type="STRING" id="1121284.SAMN05660493_01963"/>
<sequence length="349" mass="40721">MDIRNSKFFKIKYWAIILVVQFLLFYILSRFGFAIHLFSNLFEWKKKLHISLFSAISWSVGDVIYIAATLLFFYLLLRLIITKKAVFLKYILITANITYFVYQCFWGMLYFQQPVIEKLGNKKISEEAIQKLAVKYLYLCKATREKLSEDDHHKIKIDNVRQLETEIIAQQKNLPQFINKKIAVSNISVKPSLFDSLMNKTGIYGYYNPFTAEAQYNPNIPASQLPFTLAHEMSHQLGYAREQEASFIAYLCARNSANKELQYSVQLYVLKSLLKALAVKNPAFVKNILEQYSPKMKLDRLYEQKFFISNEGIVSDFFGITNDLFLKSNQQAGSVTYSYFIHLVLLYEL</sequence>
<keyword evidence="1" id="KW-0812">Transmembrane</keyword>
<dbReference type="RefSeq" id="WP_076783427.1">
    <property type="nucleotide sequence ID" value="NZ_FTPU01000019.1"/>
</dbReference>
<dbReference type="AlphaFoldDB" id="A0A1U7PZA6"/>
<reference evidence="3" key="1">
    <citation type="submission" date="2016-10" db="EMBL/GenBank/DDBJ databases">
        <authorList>
            <person name="Varghese N."/>
            <person name="Submissions S."/>
        </authorList>
    </citation>
    <scope>NUCLEOTIDE SEQUENCE [LARGE SCALE GENOMIC DNA]</scope>
    <source>
        <strain evidence="3">DSM 19482</strain>
    </source>
</reference>
<feature type="transmembrane region" description="Helical" evidence="1">
    <location>
        <begin position="50"/>
        <end position="75"/>
    </location>
</feature>
<evidence type="ECO:0000256" key="1">
    <source>
        <dbReference type="SAM" id="Phobius"/>
    </source>
</evidence>
<feature type="transmembrane region" description="Helical" evidence="1">
    <location>
        <begin position="87"/>
        <end position="111"/>
    </location>
</feature>
<gene>
    <name evidence="2" type="ORF">SAMN05660493_01963</name>
</gene>